<comment type="caution">
    <text evidence="1">The sequence shown here is derived from an EMBL/GenBank/DDBJ whole genome shotgun (WGS) entry which is preliminary data.</text>
</comment>
<gene>
    <name evidence="1" type="ORF">H4S07_003114</name>
</gene>
<protein>
    <submittedName>
        <fullName evidence="1">Uncharacterized protein</fullName>
    </submittedName>
</protein>
<dbReference type="EMBL" id="JANBUP010000935">
    <property type="protein sequence ID" value="KAJ2809686.1"/>
    <property type="molecule type" value="Genomic_DNA"/>
</dbReference>
<proteinExistence type="predicted"/>
<accession>A0ACC1LI72</accession>
<evidence type="ECO:0000313" key="2">
    <source>
        <dbReference type="Proteomes" id="UP001140096"/>
    </source>
</evidence>
<dbReference type="Proteomes" id="UP001140096">
    <property type="component" value="Unassembled WGS sequence"/>
</dbReference>
<keyword evidence="2" id="KW-1185">Reference proteome</keyword>
<feature type="non-terminal residue" evidence="1">
    <location>
        <position position="331"/>
    </location>
</feature>
<evidence type="ECO:0000313" key="1">
    <source>
        <dbReference type="EMBL" id="KAJ2809686.1"/>
    </source>
</evidence>
<reference evidence="1" key="1">
    <citation type="submission" date="2022-07" db="EMBL/GenBank/DDBJ databases">
        <title>Phylogenomic reconstructions and comparative analyses of Kickxellomycotina fungi.</title>
        <authorList>
            <person name="Reynolds N.K."/>
            <person name="Stajich J.E."/>
            <person name="Barry K."/>
            <person name="Grigoriev I.V."/>
            <person name="Crous P."/>
            <person name="Smith M.E."/>
        </authorList>
    </citation>
    <scope>NUCLEOTIDE SEQUENCE</scope>
    <source>
        <strain evidence="1">CBS 102833</strain>
    </source>
</reference>
<name>A0ACC1LI72_9FUNG</name>
<organism evidence="1 2">
    <name type="scientific">Coemansia furcata</name>
    <dbReference type="NCBI Taxonomy" id="417177"/>
    <lineage>
        <taxon>Eukaryota</taxon>
        <taxon>Fungi</taxon>
        <taxon>Fungi incertae sedis</taxon>
        <taxon>Zoopagomycota</taxon>
        <taxon>Kickxellomycotina</taxon>
        <taxon>Kickxellomycetes</taxon>
        <taxon>Kickxellales</taxon>
        <taxon>Kickxellaceae</taxon>
        <taxon>Coemansia</taxon>
    </lineage>
</organism>
<sequence>MALDGSSQRNLDKVGGIIATILFGVCFLAHTWQWLRHKFHPFAATSLFLLLRTIGWLLAFIGAVTDDSLLNKRGYIVNAVSFWLMALGAALLLVRWSVCCRGKSWNSRAWSAASLASIPCVAIGAVDAAGQIDWLNNPAEDPKTTIKAASIGFLVITGVYALASLFIIFRSQLIYQRPLVRLSFFLSGAFLVLRCVFWMLVALGVVNFDEPQRLIFLYCLATSFEVLTAAVWGFFPVAKSLKLTGQEHTNLHDLPSVKVVEDSTTRPTGTQSSPTPTDSELIRAPSLRAMFGRNGSDDDNEDMEQEPGHGVATTTQYVANPGMHGYSIPQP</sequence>